<dbReference type="PROSITE" id="PS50880">
    <property type="entry name" value="TOPRIM"/>
    <property type="match status" value="1"/>
</dbReference>
<dbReference type="SUPFAM" id="SSF54211">
    <property type="entry name" value="Ribosomal protein S5 domain 2-like"/>
    <property type="match status" value="1"/>
</dbReference>
<dbReference type="SMART" id="SM00433">
    <property type="entry name" value="TOP2c"/>
    <property type="match status" value="1"/>
</dbReference>
<keyword evidence="15" id="KW-1185">Reference proteome</keyword>
<evidence type="ECO:0000256" key="1">
    <source>
        <dbReference type="ARBA" id="ARBA00000185"/>
    </source>
</evidence>
<dbReference type="InterPro" id="IPR006171">
    <property type="entry name" value="TOPRIM_dom"/>
</dbReference>
<keyword evidence="5 11" id="KW-0547">Nucleotide-binding</keyword>
<evidence type="ECO:0000256" key="8">
    <source>
        <dbReference type="ARBA" id="ARBA00023029"/>
    </source>
</evidence>
<organism evidence="14 15">
    <name type="scientific">Edaphochlamys debaryana</name>
    <dbReference type="NCBI Taxonomy" id="47281"/>
    <lineage>
        <taxon>Eukaryota</taxon>
        <taxon>Viridiplantae</taxon>
        <taxon>Chlorophyta</taxon>
        <taxon>core chlorophytes</taxon>
        <taxon>Chlorophyceae</taxon>
        <taxon>CS clade</taxon>
        <taxon>Chlamydomonadales</taxon>
        <taxon>Chlamydomonadales incertae sedis</taxon>
        <taxon>Edaphochlamys</taxon>
    </lineage>
</organism>
<dbReference type="InterPro" id="IPR002288">
    <property type="entry name" value="DNA_gyrase_B_C"/>
</dbReference>
<comment type="similarity">
    <text evidence="3">Belongs to the type II topoisomerase GyrB family.</text>
</comment>
<evidence type="ECO:0000313" key="15">
    <source>
        <dbReference type="Proteomes" id="UP000612055"/>
    </source>
</evidence>
<dbReference type="Pfam" id="PF01751">
    <property type="entry name" value="Toprim"/>
    <property type="match status" value="1"/>
</dbReference>
<dbReference type="SUPFAM" id="SSF55874">
    <property type="entry name" value="ATPase domain of HSP90 chaperone/DNA topoisomerase II/histidine kinase"/>
    <property type="match status" value="1"/>
</dbReference>
<dbReference type="InterPro" id="IPR000565">
    <property type="entry name" value="Topo_IIA_B"/>
</dbReference>
<dbReference type="InterPro" id="IPR013760">
    <property type="entry name" value="Topo_IIA-like_dom_sf"/>
</dbReference>
<evidence type="ECO:0000256" key="3">
    <source>
        <dbReference type="ARBA" id="ARBA00010708"/>
    </source>
</evidence>
<comment type="catalytic activity">
    <reaction evidence="1 11">
        <text>ATP-dependent breakage, passage and rejoining of double-stranded DNA.</text>
        <dbReference type="EC" id="5.6.2.2"/>
    </reaction>
</comment>
<comment type="similarity">
    <text evidence="11">Belongs to the type II topoisomerase family.</text>
</comment>
<dbReference type="GO" id="GO:0003677">
    <property type="term" value="F:DNA binding"/>
    <property type="evidence" value="ECO:0007669"/>
    <property type="project" value="UniProtKB-UniRule"/>
</dbReference>
<feature type="compositionally biased region" description="Low complexity" evidence="12">
    <location>
        <begin position="327"/>
        <end position="344"/>
    </location>
</feature>
<dbReference type="Pfam" id="PF02518">
    <property type="entry name" value="HATPase_c"/>
    <property type="match status" value="1"/>
</dbReference>
<evidence type="ECO:0000256" key="7">
    <source>
        <dbReference type="ARBA" id="ARBA00022842"/>
    </source>
</evidence>
<proteinExistence type="inferred from homology"/>
<evidence type="ECO:0000259" key="13">
    <source>
        <dbReference type="PROSITE" id="PS50880"/>
    </source>
</evidence>
<dbReference type="InterPro" id="IPR020568">
    <property type="entry name" value="Ribosomal_Su5_D2-typ_SF"/>
</dbReference>
<dbReference type="InterPro" id="IPR003594">
    <property type="entry name" value="HATPase_dom"/>
</dbReference>
<dbReference type="CDD" id="cd16928">
    <property type="entry name" value="HATPase_GyrB-like"/>
    <property type="match status" value="1"/>
</dbReference>
<evidence type="ECO:0000256" key="5">
    <source>
        <dbReference type="ARBA" id="ARBA00022741"/>
    </source>
</evidence>
<evidence type="ECO:0000256" key="2">
    <source>
        <dbReference type="ARBA" id="ARBA00001946"/>
    </source>
</evidence>
<dbReference type="Gene3D" id="3.30.565.10">
    <property type="entry name" value="Histidine kinase-like ATPase, C-terminal domain"/>
    <property type="match status" value="1"/>
</dbReference>
<comment type="cofactor">
    <cofactor evidence="2">
        <name>Mg(2+)</name>
        <dbReference type="ChEBI" id="CHEBI:18420"/>
    </cofactor>
</comment>
<dbReference type="Gene3D" id="3.40.50.670">
    <property type="match status" value="2"/>
</dbReference>
<dbReference type="GO" id="GO:0003918">
    <property type="term" value="F:DNA topoisomerase type II (double strand cut, ATP-hydrolyzing) activity"/>
    <property type="evidence" value="ECO:0007669"/>
    <property type="project" value="UniProtKB-UniRule"/>
</dbReference>
<dbReference type="Pfam" id="PF00986">
    <property type="entry name" value="DNA_gyraseB_C"/>
    <property type="match status" value="1"/>
</dbReference>
<dbReference type="Pfam" id="PF00204">
    <property type="entry name" value="DNA_gyraseB"/>
    <property type="match status" value="1"/>
</dbReference>
<evidence type="ECO:0000256" key="10">
    <source>
        <dbReference type="ARBA" id="ARBA00023235"/>
    </source>
</evidence>
<dbReference type="InterPro" id="IPR001241">
    <property type="entry name" value="Topo_IIA"/>
</dbReference>
<dbReference type="SUPFAM" id="SSF56719">
    <property type="entry name" value="Type II DNA topoisomerase"/>
    <property type="match status" value="2"/>
</dbReference>
<comment type="function">
    <text evidence="11">Control of topological states of DNA by transient breakage and subsequent rejoining of DNA strands. Topoisomerase II makes double-strand breaks.</text>
</comment>
<dbReference type="PROSITE" id="PS00177">
    <property type="entry name" value="TOPOISOMERASE_II"/>
    <property type="match status" value="1"/>
</dbReference>
<evidence type="ECO:0000256" key="11">
    <source>
        <dbReference type="RuleBase" id="RU362094"/>
    </source>
</evidence>
<feature type="domain" description="Toprim" evidence="13">
    <location>
        <begin position="595"/>
        <end position="789"/>
    </location>
</feature>
<keyword evidence="10 11" id="KW-0413">Isomerase</keyword>
<dbReference type="AlphaFoldDB" id="A0A835YE24"/>
<dbReference type="OrthoDB" id="276498at2759"/>
<evidence type="ECO:0000256" key="9">
    <source>
        <dbReference type="ARBA" id="ARBA00023125"/>
    </source>
</evidence>
<name>A0A835YE24_9CHLO</name>
<dbReference type="GO" id="GO:0005524">
    <property type="term" value="F:ATP binding"/>
    <property type="evidence" value="ECO:0007669"/>
    <property type="project" value="UniProtKB-UniRule"/>
</dbReference>
<gene>
    <name evidence="14" type="ORF">HYH03_000980</name>
</gene>
<accession>A0A835YE24</accession>
<dbReference type="GO" id="GO:0006265">
    <property type="term" value="P:DNA topological change"/>
    <property type="evidence" value="ECO:0007669"/>
    <property type="project" value="UniProtKB-UniRule"/>
</dbReference>
<keyword evidence="6 11" id="KW-0067">ATP-binding</keyword>
<feature type="region of interest" description="Disordered" evidence="12">
    <location>
        <begin position="670"/>
        <end position="721"/>
    </location>
</feature>
<dbReference type="EMBL" id="JAEHOE010000002">
    <property type="protein sequence ID" value="KAG2501165.1"/>
    <property type="molecule type" value="Genomic_DNA"/>
</dbReference>
<dbReference type="InterPro" id="IPR018522">
    <property type="entry name" value="TopoIIA_CS"/>
</dbReference>
<keyword evidence="9 11" id="KW-0238">DNA-binding</keyword>
<keyword evidence="7" id="KW-0460">Magnesium</keyword>
<dbReference type="PRINTS" id="PR00418">
    <property type="entry name" value="TPI2FAMILY"/>
</dbReference>
<comment type="subunit">
    <text evidence="11">Homodimer.</text>
</comment>
<dbReference type="EC" id="5.6.2.2" evidence="11"/>
<dbReference type="InterPro" id="IPR036890">
    <property type="entry name" value="HATPase_C_sf"/>
</dbReference>
<dbReference type="GO" id="GO:0046872">
    <property type="term" value="F:metal ion binding"/>
    <property type="evidence" value="ECO:0007669"/>
    <property type="project" value="UniProtKB-KW"/>
</dbReference>
<reference evidence="14" key="1">
    <citation type="journal article" date="2020" name="bioRxiv">
        <title>Comparative genomics of Chlamydomonas.</title>
        <authorList>
            <person name="Craig R.J."/>
            <person name="Hasan A.R."/>
            <person name="Ness R.W."/>
            <person name="Keightley P.D."/>
        </authorList>
    </citation>
    <scope>NUCLEOTIDE SEQUENCE</scope>
    <source>
        <strain evidence="14">CCAP 11/70</strain>
    </source>
</reference>
<sequence length="896" mass="93366">MQSLGGGRSGAGAPAASRGASRRRAAGALALFAPRAPALAGPAVSTATATASRIRANAAAVEPQDAVAVSSVTLSQEDYGASAITVLEGLDPVRKRPGMYIGGTGPEGLHHLVWEVVDNCVDEVQAGHATQISVDLDLTTGWVEVTDDGRGIPVDLHPTTGRSALETVLTVLHAGGKFGGENSGYKVSGGLHGVGISVVNALSEQLEVTVWRQGVRYSQRYSRGAPLEDLQRAVLQPGSEEAGRSGTRVRFLYDKGIFKSSDLSYSPDVIATRLHELAFLNSRATIRFRALRKGKPVPGTSRYLAAAAAAARKAGASGGDSDGEGSDGPSTSTSAPAPAAAAAAKKARRGRAAGGSGADSEGEGAAAPLGAAAAGAKPLYGAVRQEGQWQVFQYSGGLREFVGCLQSAFTPLHEPICVARTGAGGVGVEVALQWAADSYREEVRGFANSIHTVDGGTHIEGLRAALAKTVTALGRKLKLIKDSDPPLSGEHVREGLGAVVAVRVPSPEFEGQTKTRLGNPEVRRIVEAAVSEAVGEWLEARPAALQALLTKALTAARAADAARKARELVRRKTSLSRSTLPGKLADCTNDDRESSEVYIVEGDSAGGSAKQARDRRFQAILPLKGKILNVQRVTPGNEAAMYKNTEIAALIVALGLGPGDMGGVGIQGASRAAATGSGSGSGSRSRSKGGKAKAAAEPLPQPDPTPDLDLDPESESGSQQAQVDEALAAALAKAEADAKALEGLRYGKVVILTDADVDGAHIRALLLTFLFRYRPQLFTAGRVYVAVPPLYRVETTRGRHVGWAHTDEDLQQLLTEQGLEAGGYSVQRFKGLGEMMPQQLWDTTLNPATRLLRRLTVRDAGEADALLDALMGSNPEPRRALIEEYSASLSPADLDV</sequence>
<evidence type="ECO:0000256" key="12">
    <source>
        <dbReference type="SAM" id="MobiDB-lite"/>
    </source>
</evidence>
<dbReference type="Gene3D" id="3.30.230.10">
    <property type="match status" value="1"/>
</dbReference>
<comment type="caution">
    <text evidence="14">The sequence shown here is derived from an EMBL/GenBank/DDBJ whole genome shotgun (WGS) entry which is preliminary data.</text>
</comment>
<feature type="region of interest" description="Disordered" evidence="12">
    <location>
        <begin position="315"/>
        <end position="365"/>
    </location>
</feature>
<dbReference type="InterPro" id="IPR014721">
    <property type="entry name" value="Ribsml_uS5_D2-typ_fold_subgr"/>
</dbReference>
<keyword evidence="4" id="KW-0479">Metal-binding</keyword>
<evidence type="ECO:0000313" key="14">
    <source>
        <dbReference type="EMBL" id="KAG2501165.1"/>
    </source>
</evidence>
<dbReference type="SMART" id="SM00387">
    <property type="entry name" value="HATPase_c"/>
    <property type="match status" value="1"/>
</dbReference>
<dbReference type="CDD" id="cd00822">
    <property type="entry name" value="TopoII_Trans_DNA_gyrase"/>
    <property type="match status" value="1"/>
</dbReference>
<evidence type="ECO:0000256" key="4">
    <source>
        <dbReference type="ARBA" id="ARBA00022723"/>
    </source>
</evidence>
<protein>
    <recommendedName>
        <fullName evidence="11">DNA topoisomerase 2</fullName>
        <ecNumber evidence="11">5.6.2.2</ecNumber>
    </recommendedName>
</protein>
<dbReference type="InterPro" id="IPR013759">
    <property type="entry name" value="Topo_IIA_B_C"/>
</dbReference>
<evidence type="ECO:0000256" key="6">
    <source>
        <dbReference type="ARBA" id="ARBA00022840"/>
    </source>
</evidence>
<dbReference type="PRINTS" id="PR01159">
    <property type="entry name" value="DNAGYRASEB"/>
</dbReference>
<keyword evidence="8 11" id="KW-0799">Topoisomerase</keyword>
<dbReference type="Proteomes" id="UP000612055">
    <property type="component" value="Unassembled WGS sequence"/>
</dbReference>
<dbReference type="PANTHER" id="PTHR45866:SF1">
    <property type="entry name" value="DNA GYRASE SUBUNIT B, MITOCHONDRIAL"/>
    <property type="match status" value="1"/>
</dbReference>
<dbReference type="PANTHER" id="PTHR45866">
    <property type="entry name" value="DNA GYRASE/TOPOISOMERASE SUBUNIT B"/>
    <property type="match status" value="1"/>
</dbReference>
<dbReference type="InterPro" id="IPR013506">
    <property type="entry name" value="Topo_IIA_bsu_dom2"/>
</dbReference>